<evidence type="ECO:0000256" key="5">
    <source>
        <dbReference type="ARBA" id="ARBA00022771"/>
    </source>
</evidence>
<evidence type="ECO:0000256" key="6">
    <source>
        <dbReference type="ARBA" id="ARBA00022833"/>
    </source>
</evidence>
<dbReference type="SUPFAM" id="SSF48019">
    <property type="entry name" value="post-AAA+ oligomerization domain-like"/>
    <property type="match status" value="1"/>
</dbReference>
<dbReference type="InterPro" id="IPR027417">
    <property type="entry name" value="P-loop_NTPase"/>
</dbReference>
<keyword evidence="2" id="KW-0479">Metal-binding</keyword>
<feature type="region of interest" description="Disordered" evidence="10">
    <location>
        <begin position="605"/>
        <end position="630"/>
    </location>
</feature>
<dbReference type="Proteomes" id="UP000308199">
    <property type="component" value="Unassembled WGS sequence"/>
</dbReference>
<keyword evidence="6" id="KW-0862">Zinc</keyword>
<dbReference type="Pfam" id="PF00004">
    <property type="entry name" value="AAA"/>
    <property type="match status" value="1"/>
</dbReference>
<keyword evidence="13" id="KW-1185">Reference proteome</keyword>
<proteinExistence type="inferred from homology"/>
<reference evidence="12 13" key="1">
    <citation type="submission" date="2019-02" db="EMBL/GenBank/DDBJ databases">
        <title>Genome sequencing of the rare red list fungi Phellinidium pouzarii.</title>
        <authorList>
            <person name="Buettner E."/>
            <person name="Kellner H."/>
        </authorList>
    </citation>
    <scope>NUCLEOTIDE SEQUENCE [LARGE SCALE GENOMIC DNA]</scope>
    <source>
        <strain evidence="12 13">DSM 108285</strain>
    </source>
</reference>
<dbReference type="InterPro" id="IPR003959">
    <property type="entry name" value="ATPase_AAA_core"/>
</dbReference>
<dbReference type="Gene3D" id="3.40.50.300">
    <property type="entry name" value="P-loop containing nucleotide triphosphate hydrolases"/>
    <property type="match status" value="1"/>
</dbReference>
<dbReference type="InterPro" id="IPR003593">
    <property type="entry name" value="AAA+_ATPase"/>
</dbReference>
<organism evidence="12 13">
    <name type="scientific">Phellinidium pouzarii</name>
    <dbReference type="NCBI Taxonomy" id="167371"/>
    <lineage>
        <taxon>Eukaryota</taxon>
        <taxon>Fungi</taxon>
        <taxon>Dikarya</taxon>
        <taxon>Basidiomycota</taxon>
        <taxon>Agaricomycotina</taxon>
        <taxon>Agaricomycetes</taxon>
        <taxon>Hymenochaetales</taxon>
        <taxon>Hymenochaetaceae</taxon>
        <taxon>Phellinidium</taxon>
    </lineage>
</organism>
<dbReference type="InterPro" id="IPR008921">
    <property type="entry name" value="DNA_pol3_clamp-load_cplx_C"/>
</dbReference>
<evidence type="ECO:0000256" key="1">
    <source>
        <dbReference type="ARBA" id="ARBA00008959"/>
    </source>
</evidence>
<dbReference type="Gene3D" id="3.30.160.60">
    <property type="entry name" value="Classic Zinc Finger"/>
    <property type="match status" value="1"/>
</dbReference>
<dbReference type="GO" id="GO:0008270">
    <property type="term" value="F:zinc ion binding"/>
    <property type="evidence" value="ECO:0007669"/>
    <property type="project" value="UniProtKB-KW"/>
</dbReference>
<dbReference type="FunFam" id="1.20.272.10:FF:000001">
    <property type="entry name" value="Putative AAA family ATPase"/>
    <property type="match status" value="1"/>
</dbReference>
<dbReference type="Gene3D" id="1.10.3710.10">
    <property type="entry name" value="DNA polymerase III clamp loader subunits, C-terminal domain"/>
    <property type="match status" value="1"/>
</dbReference>
<dbReference type="SUPFAM" id="SSF52540">
    <property type="entry name" value="P-loop containing nucleoside triphosphate hydrolases"/>
    <property type="match status" value="1"/>
</dbReference>
<evidence type="ECO:0000256" key="7">
    <source>
        <dbReference type="ARBA" id="ARBA00022840"/>
    </source>
</evidence>
<dbReference type="GO" id="GO:0008047">
    <property type="term" value="F:enzyme activator activity"/>
    <property type="evidence" value="ECO:0007669"/>
    <property type="project" value="TreeGrafter"/>
</dbReference>
<evidence type="ECO:0000256" key="9">
    <source>
        <dbReference type="PROSITE-ProRule" id="PRU01256"/>
    </source>
</evidence>
<dbReference type="OrthoDB" id="10265467at2759"/>
<name>A0A4S4KWK4_9AGAM</name>
<feature type="compositionally biased region" description="Polar residues" evidence="10">
    <location>
        <begin position="38"/>
        <end position="53"/>
    </location>
</feature>
<dbReference type="Gene3D" id="1.20.272.10">
    <property type="match status" value="1"/>
</dbReference>
<dbReference type="PANTHER" id="PTHR13779:SF7">
    <property type="entry name" value="ATPASE WRNIP1"/>
    <property type="match status" value="1"/>
</dbReference>
<evidence type="ECO:0000256" key="4">
    <source>
        <dbReference type="ARBA" id="ARBA00022763"/>
    </source>
</evidence>
<evidence type="ECO:0000256" key="3">
    <source>
        <dbReference type="ARBA" id="ARBA00022741"/>
    </source>
</evidence>
<dbReference type="SMART" id="SM00382">
    <property type="entry name" value="AAA"/>
    <property type="match status" value="1"/>
</dbReference>
<dbReference type="GO" id="GO:0003677">
    <property type="term" value="F:DNA binding"/>
    <property type="evidence" value="ECO:0007669"/>
    <property type="project" value="InterPro"/>
</dbReference>
<accession>A0A4S4KWK4</accession>
<dbReference type="CDD" id="cd00009">
    <property type="entry name" value="AAA"/>
    <property type="match status" value="1"/>
</dbReference>
<feature type="compositionally biased region" description="Low complexity" evidence="10">
    <location>
        <begin position="79"/>
        <end position="94"/>
    </location>
</feature>
<dbReference type="InterPro" id="IPR006642">
    <property type="entry name" value="Rad18_UBZ4"/>
</dbReference>
<dbReference type="GO" id="GO:0017116">
    <property type="term" value="F:single-stranded DNA helicase activity"/>
    <property type="evidence" value="ECO:0007669"/>
    <property type="project" value="TreeGrafter"/>
</dbReference>
<evidence type="ECO:0000256" key="10">
    <source>
        <dbReference type="SAM" id="MobiDB-lite"/>
    </source>
</evidence>
<dbReference type="GO" id="GO:0005634">
    <property type="term" value="C:nucleus"/>
    <property type="evidence" value="ECO:0007669"/>
    <property type="project" value="TreeGrafter"/>
</dbReference>
<comment type="similarity">
    <text evidence="1">Belongs to the AAA ATPase family. RarA/MGS1/WRNIP1 subfamily.</text>
</comment>
<dbReference type="GO" id="GO:0006271">
    <property type="term" value="P:DNA strand elongation involved in DNA replication"/>
    <property type="evidence" value="ECO:0007669"/>
    <property type="project" value="UniProtKB-ARBA"/>
</dbReference>
<keyword evidence="7" id="KW-0067">ATP-binding</keyword>
<evidence type="ECO:0000256" key="2">
    <source>
        <dbReference type="ARBA" id="ARBA00022723"/>
    </source>
</evidence>
<feature type="compositionally biased region" description="Polar residues" evidence="10">
    <location>
        <begin position="117"/>
        <end position="136"/>
    </location>
</feature>
<dbReference type="Pfam" id="PF16193">
    <property type="entry name" value="AAA_assoc_2"/>
    <property type="match status" value="1"/>
</dbReference>
<keyword evidence="5 9" id="KW-0863">Zinc-finger</keyword>
<dbReference type="GO" id="GO:0016887">
    <property type="term" value="F:ATP hydrolysis activity"/>
    <property type="evidence" value="ECO:0007669"/>
    <property type="project" value="InterPro"/>
</dbReference>
<dbReference type="InterPro" id="IPR032423">
    <property type="entry name" value="AAA_assoc_2"/>
</dbReference>
<sequence length="636" mass="69455">MSSDVTCPACSRQVPERHINQHLDNNCSDAGSSIAVSLSTQTSKTPRAVSQKNKPGKKPVQDNTQLAPIFSKPSASQVPTSSPCTSFPTPSKSSANKRSAEQPIPTPVKLGDMLHPSQGQLNPNKRAKTTASNLENAQPLPERLRPQSLEEFVGQPHLTGPNSLLRNLLETGSSMGSVIFWGPPGCGKTTLARLLAKKSNSVFKELSATDVGIKEVRQVFEEAKGLLSLTGRRTILFLDEVHRFNRAQQDIFLPYVEQGYIQLIGATTENPSFKINGALLSRCRVFVLERLTDDDIKEIITRAVARVSPFKEKDPDSTVDLSDVMPLSAPKVDSFASSQPDSSQTTSSTFVPPTPTSLPFPNYPQITQKVFSSLISLSTGDARTALSLLSLTLSSPPTTPTPALLDSLRKSVIAGYDRTGDTHYDLISALHKSVRGNAGSAALYWLARMLSGGEDPLYIARRMVVCASEDIGLADPQALPLAMATYQACQVIGMPECRINLAHLVSYLSEAPKSTRAYMGYKRAEIAAAQNMTLPVPLHLRNAPTKLMAQLGYAEGYRYNPDYAHPVHNQYLPTDLKGEVFLLKEGDLSDKTWDEDALKVWEKERHGGQQWEGRLPKPAESVQEEGSDVSDFLPYI</sequence>
<dbReference type="GO" id="GO:0005524">
    <property type="term" value="F:ATP binding"/>
    <property type="evidence" value="ECO:0007669"/>
    <property type="project" value="UniProtKB-KW"/>
</dbReference>
<feature type="domain" description="UBZ4-type" evidence="11">
    <location>
        <begin position="4"/>
        <end position="32"/>
    </location>
</feature>
<feature type="region of interest" description="Disordered" evidence="10">
    <location>
        <begin position="38"/>
        <end position="138"/>
    </location>
</feature>
<keyword evidence="8 9" id="KW-0234">DNA repair</keyword>
<evidence type="ECO:0000256" key="8">
    <source>
        <dbReference type="ARBA" id="ARBA00023204"/>
    </source>
</evidence>
<evidence type="ECO:0000259" key="11">
    <source>
        <dbReference type="PROSITE" id="PS51908"/>
    </source>
</evidence>
<dbReference type="AlphaFoldDB" id="A0A4S4KWK4"/>
<protein>
    <recommendedName>
        <fullName evidence="11">UBZ4-type domain-containing protein</fullName>
    </recommendedName>
</protein>
<dbReference type="PROSITE" id="PS51908">
    <property type="entry name" value="ZF_UBZ4"/>
    <property type="match status" value="1"/>
</dbReference>
<gene>
    <name evidence="12" type="ORF">EW145_g6445</name>
</gene>
<dbReference type="GO" id="GO:0000731">
    <property type="term" value="P:DNA synthesis involved in DNA repair"/>
    <property type="evidence" value="ECO:0007669"/>
    <property type="project" value="TreeGrafter"/>
</dbReference>
<feature type="region of interest" description="Disordered" evidence="10">
    <location>
        <begin position="332"/>
        <end position="356"/>
    </location>
</feature>
<keyword evidence="3" id="KW-0547">Nucleotide-binding</keyword>
<evidence type="ECO:0000313" key="12">
    <source>
        <dbReference type="EMBL" id="THH03202.1"/>
    </source>
</evidence>
<dbReference type="FunFam" id="3.40.50.300:FF:000345">
    <property type="entry name" value="AAA family ATPase"/>
    <property type="match status" value="1"/>
</dbReference>
<dbReference type="Pfam" id="PF12002">
    <property type="entry name" value="MgsA_C"/>
    <property type="match status" value="1"/>
</dbReference>
<evidence type="ECO:0000313" key="13">
    <source>
        <dbReference type="Proteomes" id="UP000308199"/>
    </source>
</evidence>
<dbReference type="InterPro" id="IPR051314">
    <property type="entry name" value="AAA_ATPase_RarA/MGS1/WRNIP1"/>
</dbReference>
<keyword evidence="4 9" id="KW-0227">DNA damage</keyword>
<dbReference type="PANTHER" id="PTHR13779">
    <property type="entry name" value="WERNER HELICASE-INTERACTING PROTEIN 1 FAMILY MEMBER"/>
    <property type="match status" value="1"/>
</dbReference>
<feature type="compositionally biased region" description="Low complexity" evidence="10">
    <location>
        <begin position="337"/>
        <end position="351"/>
    </location>
</feature>
<dbReference type="InterPro" id="IPR021886">
    <property type="entry name" value="MgsA_C"/>
</dbReference>
<comment type="caution">
    <text evidence="12">The sequence shown here is derived from an EMBL/GenBank/DDBJ whole genome shotgun (WGS) entry which is preliminary data.</text>
</comment>
<dbReference type="EMBL" id="SGPK01000485">
    <property type="protein sequence ID" value="THH03202.1"/>
    <property type="molecule type" value="Genomic_DNA"/>
</dbReference>
<dbReference type="SMART" id="SM00734">
    <property type="entry name" value="ZnF_Rad18"/>
    <property type="match status" value="1"/>
</dbReference>